<feature type="region of interest" description="Disordered" evidence="1">
    <location>
        <begin position="1"/>
        <end position="22"/>
    </location>
</feature>
<dbReference type="OrthoDB" id="4157036at2759"/>
<gene>
    <name evidence="2" type="ORF">FHL15_006211</name>
</gene>
<dbReference type="AlphaFoldDB" id="A0A553HXX7"/>
<proteinExistence type="predicted"/>
<feature type="compositionally biased region" description="Polar residues" evidence="1">
    <location>
        <begin position="1"/>
        <end position="21"/>
    </location>
</feature>
<organism evidence="2 3">
    <name type="scientific">Xylaria flabelliformis</name>
    <dbReference type="NCBI Taxonomy" id="2512241"/>
    <lineage>
        <taxon>Eukaryota</taxon>
        <taxon>Fungi</taxon>
        <taxon>Dikarya</taxon>
        <taxon>Ascomycota</taxon>
        <taxon>Pezizomycotina</taxon>
        <taxon>Sordariomycetes</taxon>
        <taxon>Xylariomycetidae</taxon>
        <taxon>Xylariales</taxon>
        <taxon>Xylariaceae</taxon>
        <taxon>Xylaria</taxon>
    </lineage>
</organism>
<comment type="caution">
    <text evidence="2">The sequence shown here is derived from an EMBL/GenBank/DDBJ whole genome shotgun (WGS) entry which is preliminary data.</text>
</comment>
<feature type="region of interest" description="Disordered" evidence="1">
    <location>
        <begin position="120"/>
        <end position="198"/>
    </location>
</feature>
<protein>
    <submittedName>
        <fullName evidence="2">Uncharacterized protein</fullName>
    </submittedName>
</protein>
<dbReference type="EMBL" id="VFLP01000033">
    <property type="protein sequence ID" value="TRX92805.1"/>
    <property type="molecule type" value="Genomic_DNA"/>
</dbReference>
<reference evidence="3" key="1">
    <citation type="submission" date="2019-06" db="EMBL/GenBank/DDBJ databases">
        <title>Draft genome sequence of the griseofulvin-producing fungus Xylaria cubensis strain G536.</title>
        <authorList>
            <person name="Mead M.E."/>
            <person name="Raja H.A."/>
            <person name="Steenwyk J.L."/>
            <person name="Knowles S.L."/>
            <person name="Oberlies N.H."/>
            <person name="Rokas A."/>
        </authorList>
    </citation>
    <scope>NUCLEOTIDE SEQUENCE [LARGE SCALE GENOMIC DNA]</scope>
    <source>
        <strain evidence="3">G536</strain>
    </source>
</reference>
<feature type="compositionally biased region" description="Low complexity" evidence="1">
    <location>
        <begin position="120"/>
        <end position="129"/>
    </location>
</feature>
<evidence type="ECO:0000313" key="3">
    <source>
        <dbReference type="Proteomes" id="UP000319160"/>
    </source>
</evidence>
<evidence type="ECO:0000313" key="2">
    <source>
        <dbReference type="EMBL" id="TRX92805.1"/>
    </source>
</evidence>
<accession>A0A553HXX7</accession>
<feature type="compositionally biased region" description="Low complexity" evidence="1">
    <location>
        <begin position="289"/>
        <end position="313"/>
    </location>
</feature>
<feature type="compositionally biased region" description="Low complexity" evidence="1">
    <location>
        <begin position="176"/>
        <end position="192"/>
    </location>
</feature>
<sequence>MDTDPITNRSQQTRSPLSNLANMEIDKTSIWEHKDSSEDPPSTHESIFDAAWLSTSDLAKSPYQTPGRPVTPFRAAIDIDLDSESPLSRLETPFLYGHGTELAPILEQRSIATLRTKGSLSTSDLSSLLHDAPGGGGGDGGRNSSSSNSKSKRSRSKSETSHPLRRQPSFSPPPETTTTTTTITGTNSSSSPQLRRLSFSRPTVHIVDVHAYPRKPIYPAPQRPKTPPSLRRISRPQSEGDAYMMTTTATAMTSSSSSIAYEAPGFRAPRSGHGNLSSHPFIMSQSTTAIPSTTAPSTSSPTRQHQQQQQQQQQRRRNEPQLEQYIPLTTTTTTRRSGGSARHQRETSTGSPDIGYLAPPEARGGTCKKCRHPRGERWSLGSTLVGYGPGMRRGADWCSRCACRKIIRGWCCGNERGA</sequence>
<feature type="region of interest" description="Disordered" evidence="1">
    <location>
        <begin position="215"/>
        <end position="239"/>
    </location>
</feature>
<name>A0A553HXX7_9PEZI</name>
<keyword evidence="3" id="KW-1185">Reference proteome</keyword>
<dbReference type="Proteomes" id="UP000319160">
    <property type="component" value="Unassembled WGS sequence"/>
</dbReference>
<feature type="compositionally biased region" description="Pro residues" evidence="1">
    <location>
        <begin position="216"/>
        <end position="227"/>
    </location>
</feature>
<evidence type="ECO:0000256" key="1">
    <source>
        <dbReference type="SAM" id="MobiDB-lite"/>
    </source>
</evidence>
<feature type="region of interest" description="Disordered" evidence="1">
    <location>
        <begin position="289"/>
        <end position="360"/>
    </location>
</feature>